<feature type="domain" description="CobE/GbiG C-terminal" evidence="1">
    <location>
        <begin position="26"/>
        <end position="150"/>
    </location>
</feature>
<dbReference type="PATRIC" id="fig|34065.5.peg.2028"/>
<evidence type="ECO:0000313" key="3">
    <source>
        <dbReference type="Proteomes" id="UP000050420"/>
    </source>
</evidence>
<dbReference type="InterPro" id="IPR036518">
    <property type="entry name" value="CobE/GbiG_C_sf"/>
</dbReference>
<organism evidence="2 3">
    <name type="scientific">Pseudomonas amygdali pv. mori</name>
    <dbReference type="NCBI Taxonomy" id="34065"/>
    <lineage>
        <taxon>Bacteria</taxon>
        <taxon>Pseudomonadati</taxon>
        <taxon>Pseudomonadota</taxon>
        <taxon>Gammaproteobacteria</taxon>
        <taxon>Pseudomonadales</taxon>
        <taxon>Pseudomonadaceae</taxon>
        <taxon>Pseudomonas</taxon>
        <taxon>Pseudomonas amygdali</taxon>
    </lineage>
</organism>
<dbReference type="Pfam" id="PF01890">
    <property type="entry name" value="CbiG_C"/>
    <property type="match status" value="1"/>
</dbReference>
<evidence type="ECO:0000259" key="1">
    <source>
        <dbReference type="Pfam" id="PF01890"/>
    </source>
</evidence>
<dbReference type="GO" id="GO:0009236">
    <property type="term" value="P:cobalamin biosynthetic process"/>
    <property type="evidence" value="ECO:0007669"/>
    <property type="project" value="InterPro"/>
</dbReference>
<accession>A0A0P9USH5</accession>
<dbReference type="AlphaFoldDB" id="A0A0P9USH5"/>
<sequence>MPGCSAETMQTCTRPDSPTVQPGASLVAGLGCRRGCSAATLRELIENSLRVIDLEIASVTALACIDLKDQEPGLLELAAQLAVPLVFFNATQLVAWELHFTHRSAQVFQTTGCHGVAEGSALALAAQLGDGTATLLIERQKSANATFALAISPAHSG</sequence>
<dbReference type="PANTHER" id="PTHR37477:SF1">
    <property type="entry name" value="COBALT-PRECORRIN-5A HYDROLASE"/>
    <property type="match status" value="1"/>
</dbReference>
<comment type="caution">
    <text evidence="2">The sequence shown here is derived from an EMBL/GenBank/DDBJ whole genome shotgun (WGS) entry which is preliminary data.</text>
</comment>
<dbReference type="InterPro" id="IPR052553">
    <property type="entry name" value="CbiG_hydrolase"/>
</dbReference>
<proteinExistence type="predicted"/>
<dbReference type="Gene3D" id="3.30.420.180">
    <property type="entry name" value="CobE/GbiG C-terminal domain"/>
    <property type="match status" value="1"/>
</dbReference>
<dbReference type="Proteomes" id="UP000050420">
    <property type="component" value="Unassembled WGS sequence"/>
</dbReference>
<dbReference type="SUPFAM" id="SSF159664">
    <property type="entry name" value="CobE/GbiG C-terminal domain-like"/>
    <property type="match status" value="1"/>
</dbReference>
<dbReference type="EMBL" id="LJQU01000337">
    <property type="protein sequence ID" value="KPX92388.1"/>
    <property type="molecule type" value="Genomic_DNA"/>
</dbReference>
<gene>
    <name evidence="2" type="ORF">ALO63_100614</name>
</gene>
<protein>
    <submittedName>
        <fullName evidence="2">Cobalamin biosynthesis CbiG protein</fullName>
    </submittedName>
</protein>
<dbReference type="PANTHER" id="PTHR37477">
    <property type="entry name" value="COBALT-PRECORRIN-5A HYDROLASE"/>
    <property type="match status" value="1"/>
</dbReference>
<name>A0A0P9USH5_PSEA0</name>
<reference evidence="2 3" key="1">
    <citation type="submission" date="2015-09" db="EMBL/GenBank/DDBJ databases">
        <title>Genome announcement of multiple Pseudomonas syringae strains.</title>
        <authorList>
            <person name="Thakur S."/>
            <person name="Wang P.W."/>
            <person name="Gong Y."/>
            <person name="Weir B.S."/>
            <person name="Guttman D.S."/>
        </authorList>
    </citation>
    <scope>NUCLEOTIDE SEQUENCE [LARGE SCALE GENOMIC DNA]</scope>
    <source>
        <strain evidence="2 3">ICMP4331</strain>
    </source>
</reference>
<evidence type="ECO:0000313" key="2">
    <source>
        <dbReference type="EMBL" id="KPX92388.1"/>
    </source>
</evidence>
<dbReference type="InterPro" id="IPR002750">
    <property type="entry name" value="CobE/GbiG_C"/>
</dbReference>